<reference evidence="6" key="1">
    <citation type="journal article" date="2019" name="Int. J. Syst. Evol. Microbiol.">
        <title>The Global Catalogue of Microorganisms (GCM) 10K type strain sequencing project: providing services to taxonomists for standard genome sequencing and annotation.</title>
        <authorList>
            <consortium name="The Broad Institute Genomics Platform"/>
            <consortium name="The Broad Institute Genome Sequencing Center for Infectious Disease"/>
            <person name="Wu L."/>
            <person name="Ma J."/>
        </authorList>
    </citation>
    <scope>NUCLEOTIDE SEQUENCE [LARGE SCALE GENOMIC DNA]</scope>
    <source>
        <strain evidence="6">JCM 16908</strain>
    </source>
</reference>
<evidence type="ECO:0000256" key="1">
    <source>
        <dbReference type="ARBA" id="ARBA00001974"/>
    </source>
</evidence>
<dbReference type="InterPro" id="IPR050641">
    <property type="entry name" value="RIFMO-like"/>
</dbReference>
<keyword evidence="5" id="KW-0503">Monooxygenase</keyword>
<dbReference type="InterPro" id="IPR002938">
    <property type="entry name" value="FAD-bd"/>
</dbReference>
<dbReference type="PANTHER" id="PTHR43004:SF19">
    <property type="entry name" value="BINDING MONOOXYGENASE, PUTATIVE (JCVI)-RELATED"/>
    <property type="match status" value="1"/>
</dbReference>
<keyword evidence="3" id="KW-0274">FAD</keyword>
<sequence length="541" mass="57346">MSNDVVIAGAGPNGLMLACELSLAGLRPLVIERLPGRTRENRANGLVGQVVRMLDRRGLFERLGGGSSPPRPQPAFVFGALLLNLSLLEEADNPLYALQVPQRRVEQVLEERATELGVEIRRGHELTGLSQEGDGVTVEVTGPTGLYRLRACYLVGADGGRSVVRKLSGIAFPGVTRDDMVSRSAHVSVPPELVDPATGGLDVPGHGAVPPFMHHRTERGLFVYAPFPTGTLVSTTEWEPDSSGGDAPALTLAELRDSVRRVLGADVPLGPPDGEGPHLLRRLAGGSTRVAERFRDRRVLLVGDAAHVHSAIGGPGLNLGLQDAVNLGWKLAAEIQGWAPPGLLDGYEAERRPAAERVVMHTKVQSALIAPGGEVTALRELFAELLAHPDNVRHIAAMMAGADVRYEMGADVRYEMGDEGDPGDAAGGGRALIGGWAPDLTLDTDDGRVRLAELTRGARPLLLDLTADGWPAAESSAWRDRVDVVAARLAGTGGTGHTAPVTALLLRPDCYVAWATATLHPGDHDRAGLRAALSRWFGAPR</sequence>
<evidence type="ECO:0000256" key="2">
    <source>
        <dbReference type="ARBA" id="ARBA00022630"/>
    </source>
</evidence>
<dbReference type="PRINTS" id="PR00420">
    <property type="entry name" value="RNGMNOXGNASE"/>
</dbReference>
<dbReference type="PANTHER" id="PTHR43004">
    <property type="entry name" value="TRK SYSTEM POTASSIUM UPTAKE PROTEIN"/>
    <property type="match status" value="1"/>
</dbReference>
<dbReference type="Proteomes" id="UP001500888">
    <property type="component" value="Unassembled WGS sequence"/>
</dbReference>
<evidence type="ECO:0000259" key="4">
    <source>
        <dbReference type="Pfam" id="PF01494"/>
    </source>
</evidence>
<feature type="domain" description="FAD-binding" evidence="4">
    <location>
        <begin position="4"/>
        <end position="361"/>
    </location>
</feature>
<dbReference type="Pfam" id="PF21274">
    <property type="entry name" value="Rng_hyd_C"/>
    <property type="match status" value="1"/>
</dbReference>
<dbReference type="Pfam" id="PF01494">
    <property type="entry name" value="FAD_binding_3"/>
    <property type="match status" value="1"/>
</dbReference>
<proteinExistence type="predicted"/>
<dbReference type="Gene3D" id="3.40.30.120">
    <property type="match status" value="1"/>
</dbReference>
<organism evidence="5 6">
    <name type="scientific">Sphaerisporangium flaviroseum</name>
    <dbReference type="NCBI Taxonomy" id="509199"/>
    <lineage>
        <taxon>Bacteria</taxon>
        <taxon>Bacillati</taxon>
        <taxon>Actinomycetota</taxon>
        <taxon>Actinomycetes</taxon>
        <taxon>Streptosporangiales</taxon>
        <taxon>Streptosporangiaceae</taxon>
        <taxon>Sphaerisporangium</taxon>
    </lineage>
</organism>
<dbReference type="InterPro" id="IPR036188">
    <property type="entry name" value="FAD/NAD-bd_sf"/>
</dbReference>
<evidence type="ECO:0000313" key="5">
    <source>
        <dbReference type="EMBL" id="GAA3844905.1"/>
    </source>
</evidence>
<dbReference type="GO" id="GO:0004497">
    <property type="term" value="F:monooxygenase activity"/>
    <property type="evidence" value="ECO:0007669"/>
    <property type="project" value="UniProtKB-KW"/>
</dbReference>
<dbReference type="EMBL" id="BAAAZR010000063">
    <property type="protein sequence ID" value="GAA3844905.1"/>
    <property type="molecule type" value="Genomic_DNA"/>
</dbReference>
<dbReference type="SUPFAM" id="SSF51905">
    <property type="entry name" value="FAD/NAD(P)-binding domain"/>
    <property type="match status" value="1"/>
</dbReference>
<dbReference type="Gene3D" id="3.50.50.60">
    <property type="entry name" value="FAD/NAD(P)-binding domain"/>
    <property type="match status" value="2"/>
</dbReference>
<keyword evidence="6" id="KW-1185">Reference proteome</keyword>
<gene>
    <name evidence="5" type="ORF">GCM10022226_80040</name>
</gene>
<keyword evidence="5" id="KW-0560">Oxidoreductase</keyword>
<comment type="caution">
    <text evidence="5">The sequence shown here is derived from an EMBL/GenBank/DDBJ whole genome shotgun (WGS) entry which is preliminary data.</text>
</comment>
<evidence type="ECO:0000256" key="3">
    <source>
        <dbReference type="ARBA" id="ARBA00022827"/>
    </source>
</evidence>
<name>A0ABP7JH23_9ACTN</name>
<dbReference type="RefSeq" id="WP_344953063.1">
    <property type="nucleotide sequence ID" value="NZ_BAAAZR010000063.1"/>
</dbReference>
<keyword evidence="2" id="KW-0285">Flavoprotein</keyword>
<protein>
    <submittedName>
        <fullName evidence="5">FAD-dependent monooxygenase</fullName>
    </submittedName>
</protein>
<comment type="cofactor">
    <cofactor evidence="1">
        <name>FAD</name>
        <dbReference type="ChEBI" id="CHEBI:57692"/>
    </cofactor>
</comment>
<accession>A0ABP7JH23</accession>
<evidence type="ECO:0000313" key="6">
    <source>
        <dbReference type="Proteomes" id="UP001500888"/>
    </source>
</evidence>